<keyword evidence="3" id="KW-1185">Reference proteome</keyword>
<dbReference type="RefSeq" id="WP_137252071.1">
    <property type="nucleotide sequence ID" value="NZ_JBHSPQ010000004.1"/>
</dbReference>
<evidence type="ECO:0000313" key="3">
    <source>
        <dbReference type="Proteomes" id="UP000305836"/>
    </source>
</evidence>
<keyword evidence="2" id="KW-0808">Transferase</keyword>
<dbReference type="OrthoDB" id="572586at2"/>
<dbReference type="EMBL" id="SZPZ01000001">
    <property type="protein sequence ID" value="TKK81355.1"/>
    <property type="molecule type" value="Genomic_DNA"/>
</dbReference>
<dbReference type="SUPFAM" id="SSF52540">
    <property type="entry name" value="P-loop containing nucleoside triphosphate hydrolases"/>
    <property type="match status" value="1"/>
</dbReference>
<keyword evidence="2" id="KW-0418">Kinase</keyword>
<dbReference type="GO" id="GO:0016301">
    <property type="term" value="F:kinase activity"/>
    <property type="evidence" value="ECO:0007669"/>
    <property type="project" value="UniProtKB-KW"/>
</dbReference>
<sequence length="195" mass="20598">MTTRQAVLTRLIESIVGISSDRPVRVAVDGPDAAGKTTLADELAAALSGIRPAIRASVDDYIRPADERPQSPGVPAAGYFDDNFDLAALVAGYLIPLGPGGDRSYRAADGSTGIAPYDAVLLVDGVFLLQERLRPHWDVGIYCTSARTRCCGEVCSVIGTATAGRTPRGGCSRRSSSRAGARTRLSMIRPRRPPS</sequence>
<accession>A0A4U3LYH5</accession>
<organism evidence="2 3">
    <name type="scientific">Kribbella jiaozuonensis</name>
    <dbReference type="NCBI Taxonomy" id="2575441"/>
    <lineage>
        <taxon>Bacteria</taxon>
        <taxon>Bacillati</taxon>
        <taxon>Actinomycetota</taxon>
        <taxon>Actinomycetes</taxon>
        <taxon>Propionibacteriales</taxon>
        <taxon>Kribbellaceae</taxon>
        <taxon>Kribbella</taxon>
    </lineage>
</organism>
<reference evidence="2 3" key="1">
    <citation type="submission" date="2019-04" db="EMBL/GenBank/DDBJ databases">
        <title>Kribbella sp. NEAU-THZ 27 nov., a novel actinomycete isolated from soil.</title>
        <authorList>
            <person name="Duan L."/>
        </authorList>
    </citation>
    <scope>NUCLEOTIDE SEQUENCE [LARGE SCALE GENOMIC DNA]</scope>
    <source>
        <strain evidence="3">NEAU-THZ27</strain>
    </source>
</reference>
<proteinExistence type="predicted"/>
<dbReference type="Gene3D" id="3.40.50.300">
    <property type="entry name" value="P-loop containing nucleotide triphosphate hydrolases"/>
    <property type="match status" value="1"/>
</dbReference>
<dbReference type="Proteomes" id="UP000305836">
    <property type="component" value="Unassembled WGS sequence"/>
</dbReference>
<evidence type="ECO:0000256" key="1">
    <source>
        <dbReference type="SAM" id="MobiDB-lite"/>
    </source>
</evidence>
<protein>
    <submittedName>
        <fullName evidence="2">Uridylate kinase</fullName>
    </submittedName>
</protein>
<gene>
    <name evidence="2" type="ORF">FDA38_00325</name>
</gene>
<feature type="region of interest" description="Disordered" evidence="1">
    <location>
        <begin position="164"/>
        <end position="195"/>
    </location>
</feature>
<dbReference type="InterPro" id="IPR027417">
    <property type="entry name" value="P-loop_NTPase"/>
</dbReference>
<dbReference type="AlphaFoldDB" id="A0A4U3LYH5"/>
<name>A0A4U3LYH5_9ACTN</name>
<evidence type="ECO:0000313" key="2">
    <source>
        <dbReference type="EMBL" id="TKK81355.1"/>
    </source>
</evidence>
<comment type="caution">
    <text evidence="2">The sequence shown here is derived from an EMBL/GenBank/DDBJ whole genome shotgun (WGS) entry which is preliminary data.</text>
</comment>
<feature type="compositionally biased region" description="Low complexity" evidence="1">
    <location>
        <begin position="164"/>
        <end position="184"/>
    </location>
</feature>